<comment type="caution">
    <text evidence="2">The sequence shown here is derived from an EMBL/GenBank/DDBJ whole genome shotgun (WGS) entry which is preliminary data.</text>
</comment>
<dbReference type="Proteomes" id="UP000600101">
    <property type="component" value="Unassembled WGS sequence"/>
</dbReference>
<protein>
    <submittedName>
        <fullName evidence="2">DsbA family oxidoreductase</fullName>
    </submittedName>
</protein>
<sequence>MALPLARAPSRIDIISDAICPWCWVGKRNLEGALALLAVEGERFEIHWRPFQLNPDMPREGVERASYRAAKFGSAERSAEADARVAAAGQAAGLEFRHALMLRTPNTIDAHRLIRLAGEHGPAMQDAVVEALFQAYFHNGRDIGSHAVLAEIAGGAGLDAAEAASVLATDAGEAEVRQEDAGFRRAGLSGVPTFALEGHVVFSGAMPPEQMAEAFRRGLAILRERAKAA</sequence>
<gene>
    <name evidence="2" type="ORF">H7965_10895</name>
</gene>
<dbReference type="CDD" id="cd03024">
    <property type="entry name" value="DsbA_FrnE"/>
    <property type="match status" value="1"/>
</dbReference>
<proteinExistence type="predicted"/>
<dbReference type="GO" id="GO:0016491">
    <property type="term" value="F:oxidoreductase activity"/>
    <property type="evidence" value="ECO:0007669"/>
    <property type="project" value="InterPro"/>
</dbReference>
<dbReference type="PANTHER" id="PTHR13887:SF41">
    <property type="entry name" value="THIOREDOXIN SUPERFAMILY PROTEIN"/>
    <property type="match status" value="1"/>
</dbReference>
<keyword evidence="3" id="KW-1185">Reference proteome</keyword>
<dbReference type="InterPro" id="IPR001853">
    <property type="entry name" value="DSBA-like_thioredoxin_dom"/>
</dbReference>
<dbReference type="EMBL" id="JACOMF010000010">
    <property type="protein sequence ID" value="MBC4015831.1"/>
    <property type="molecule type" value="Genomic_DNA"/>
</dbReference>
<accession>A0A9X0QXN3</accession>
<dbReference type="Gene3D" id="3.40.30.10">
    <property type="entry name" value="Glutaredoxin"/>
    <property type="match status" value="1"/>
</dbReference>
<evidence type="ECO:0000259" key="1">
    <source>
        <dbReference type="Pfam" id="PF01323"/>
    </source>
</evidence>
<name>A0A9X0QXN3_9PROT</name>
<dbReference type="PANTHER" id="PTHR13887">
    <property type="entry name" value="GLUTATHIONE S-TRANSFERASE KAPPA"/>
    <property type="match status" value="1"/>
</dbReference>
<evidence type="ECO:0000313" key="2">
    <source>
        <dbReference type="EMBL" id="MBC4015831.1"/>
    </source>
</evidence>
<evidence type="ECO:0000313" key="3">
    <source>
        <dbReference type="Proteomes" id="UP000600101"/>
    </source>
</evidence>
<reference evidence="2" key="1">
    <citation type="submission" date="2020-08" db="EMBL/GenBank/DDBJ databases">
        <authorList>
            <person name="Hu Y."/>
            <person name="Nguyen S.V."/>
            <person name="Li F."/>
            <person name="Fanning S."/>
        </authorList>
    </citation>
    <scope>NUCLEOTIDE SEQUENCE</scope>
    <source>
        <strain evidence="2">SYSU D8009</strain>
    </source>
</reference>
<dbReference type="Pfam" id="PF01323">
    <property type="entry name" value="DSBA"/>
    <property type="match status" value="1"/>
</dbReference>
<dbReference type="SUPFAM" id="SSF52833">
    <property type="entry name" value="Thioredoxin-like"/>
    <property type="match status" value="1"/>
</dbReference>
<feature type="domain" description="DSBA-like thioredoxin" evidence="1">
    <location>
        <begin position="12"/>
        <end position="215"/>
    </location>
</feature>
<dbReference type="AlphaFoldDB" id="A0A9X0QXN3"/>
<organism evidence="2 3">
    <name type="scientific">Siccirubricoccus deserti</name>
    <dbReference type="NCBI Taxonomy" id="2013562"/>
    <lineage>
        <taxon>Bacteria</taxon>
        <taxon>Pseudomonadati</taxon>
        <taxon>Pseudomonadota</taxon>
        <taxon>Alphaproteobacteria</taxon>
        <taxon>Acetobacterales</taxon>
        <taxon>Roseomonadaceae</taxon>
        <taxon>Siccirubricoccus</taxon>
    </lineage>
</organism>
<dbReference type="InterPro" id="IPR036249">
    <property type="entry name" value="Thioredoxin-like_sf"/>
</dbReference>